<dbReference type="CDD" id="cd23158">
    <property type="entry name" value="Prefoldin_UXT"/>
    <property type="match status" value="1"/>
</dbReference>
<dbReference type="InterPro" id="IPR004127">
    <property type="entry name" value="Prefoldin_subunit_alpha"/>
</dbReference>
<dbReference type="Proteomes" id="UP001648503">
    <property type="component" value="Unassembled WGS sequence"/>
</dbReference>
<keyword evidence="4" id="KW-1185">Reference proteome</keyword>
<evidence type="ECO:0008006" key="5">
    <source>
        <dbReference type="Google" id="ProtNLM"/>
    </source>
</evidence>
<name>A0ABQ8F1Z1_9FUNG</name>
<dbReference type="Pfam" id="PF02996">
    <property type="entry name" value="Prefoldin"/>
    <property type="match status" value="1"/>
</dbReference>
<organism evidence="3 4">
    <name type="scientific">Batrachochytrium salamandrivorans</name>
    <dbReference type="NCBI Taxonomy" id="1357716"/>
    <lineage>
        <taxon>Eukaryota</taxon>
        <taxon>Fungi</taxon>
        <taxon>Fungi incertae sedis</taxon>
        <taxon>Chytridiomycota</taxon>
        <taxon>Chytridiomycota incertae sedis</taxon>
        <taxon>Chytridiomycetes</taxon>
        <taxon>Rhizophydiales</taxon>
        <taxon>Rhizophydiales incertae sedis</taxon>
        <taxon>Batrachochytrium</taxon>
    </lineage>
</organism>
<sequence>MSEPLFVNPQILRYESFVNDRLRKDLMQVLDARDKLYERIAQILQLRNQIQVIQKQPGGNLKSMMNVGCDFFMKAQIPDTSKIILNVGLNVFVEMSLEEAVKFLEIREKQLECQTEKLTSKASEIRAHIKLVLKAIEELMQVSS</sequence>
<dbReference type="EMBL" id="JAFCIX010000428">
    <property type="protein sequence ID" value="KAH6590643.1"/>
    <property type="molecule type" value="Genomic_DNA"/>
</dbReference>
<dbReference type="InterPro" id="IPR009053">
    <property type="entry name" value="Prefoldin"/>
</dbReference>
<evidence type="ECO:0000313" key="3">
    <source>
        <dbReference type="EMBL" id="KAH6590643.1"/>
    </source>
</evidence>
<comment type="similarity">
    <text evidence="1">Belongs to the UXT family.</text>
</comment>
<protein>
    <recommendedName>
        <fullName evidence="5">Prefoldin, alpha subunit</fullName>
    </recommendedName>
</protein>
<dbReference type="SUPFAM" id="SSF46579">
    <property type="entry name" value="Prefoldin"/>
    <property type="match status" value="1"/>
</dbReference>
<accession>A0ABQ8F1Z1</accession>
<evidence type="ECO:0000313" key="4">
    <source>
        <dbReference type="Proteomes" id="UP001648503"/>
    </source>
</evidence>
<dbReference type="PANTHER" id="PTHR13345">
    <property type="entry name" value="MEDIATOR OF RNA POLYMERASE II TRANSCRIPTION SUBUNIT 10"/>
    <property type="match status" value="1"/>
</dbReference>
<feature type="coiled-coil region" evidence="2">
    <location>
        <begin position="94"/>
        <end position="121"/>
    </location>
</feature>
<gene>
    <name evidence="3" type="ORF">BASA50_009234</name>
</gene>
<dbReference type="Gene3D" id="1.10.287.370">
    <property type="match status" value="1"/>
</dbReference>
<evidence type="ECO:0000256" key="1">
    <source>
        <dbReference type="ARBA" id="ARBA00007666"/>
    </source>
</evidence>
<reference evidence="3 4" key="1">
    <citation type="submission" date="2021-02" db="EMBL/GenBank/DDBJ databases">
        <title>Variation within the Batrachochytrium salamandrivorans European outbreak.</title>
        <authorList>
            <person name="Kelly M."/>
            <person name="Pasmans F."/>
            <person name="Shea T.P."/>
            <person name="Munoz J.F."/>
            <person name="Carranza S."/>
            <person name="Cuomo C.A."/>
            <person name="Martel A."/>
        </authorList>
    </citation>
    <scope>NUCLEOTIDE SEQUENCE [LARGE SCALE GENOMIC DNA]</scope>
    <source>
        <strain evidence="3 4">AMFP18/2</strain>
    </source>
</reference>
<dbReference type="PRINTS" id="PR01502">
    <property type="entry name" value="UXTPROTEIN"/>
</dbReference>
<dbReference type="InterPro" id="IPR003994">
    <property type="entry name" value="UXT"/>
</dbReference>
<keyword evidence="2" id="KW-0175">Coiled coil</keyword>
<dbReference type="PANTHER" id="PTHR13345:SF9">
    <property type="entry name" value="PROTEIN UXT"/>
    <property type="match status" value="1"/>
</dbReference>
<dbReference type="NCBIfam" id="TIGR00293">
    <property type="entry name" value="prefoldin subunit alpha"/>
    <property type="match status" value="1"/>
</dbReference>
<comment type="caution">
    <text evidence="3">The sequence shown here is derived from an EMBL/GenBank/DDBJ whole genome shotgun (WGS) entry which is preliminary data.</text>
</comment>
<proteinExistence type="inferred from homology"/>
<evidence type="ECO:0000256" key="2">
    <source>
        <dbReference type="SAM" id="Coils"/>
    </source>
</evidence>